<sequence length="59" mass="7120">MIHLVFTLFPHSLANLWLLGRNLWTLFPRLYEVYFDFEVIVPLDMITVNTIQQKNRTLK</sequence>
<protein>
    <submittedName>
        <fullName evidence="1">Uncharacterized protein</fullName>
    </submittedName>
</protein>
<keyword evidence="2" id="KW-1185">Reference proteome</keyword>
<name>A0ABN7ZRE7_9BACI</name>
<dbReference type="Proteomes" id="UP000789423">
    <property type="component" value="Unassembled WGS sequence"/>
</dbReference>
<evidence type="ECO:0000313" key="2">
    <source>
        <dbReference type="Proteomes" id="UP000789423"/>
    </source>
</evidence>
<gene>
    <name evidence="1" type="ORF">BACCIP111899_00372</name>
</gene>
<accession>A0ABN7ZRE7</accession>
<proteinExistence type="predicted"/>
<reference evidence="1 2" key="1">
    <citation type="submission" date="2021-10" db="EMBL/GenBank/DDBJ databases">
        <authorList>
            <person name="Criscuolo A."/>
        </authorList>
    </citation>
    <scope>NUCLEOTIDE SEQUENCE [LARGE SCALE GENOMIC DNA]</scope>
    <source>
        <strain evidence="2">CIP 111899</strain>
    </source>
</reference>
<comment type="caution">
    <text evidence="1">The sequence shown here is derived from an EMBL/GenBank/DDBJ whole genome shotgun (WGS) entry which is preliminary data.</text>
</comment>
<dbReference type="EMBL" id="CAKJTI010000001">
    <property type="protein sequence ID" value="CAG9611200.1"/>
    <property type="molecule type" value="Genomic_DNA"/>
</dbReference>
<organism evidence="1 2">
    <name type="scientific">Bacillus rhizoplanae</name>
    <dbReference type="NCBI Taxonomy" id="2880966"/>
    <lineage>
        <taxon>Bacteria</taxon>
        <taxon>Bacillati</taxon>
        <taxon>Bacillota</taxon>
        <taxon>Bacilli</taxon>
        <taxon>Bacillales</taxon>
        <taxon>Bacillaceae</taxon>
        <taxon>Bacillus</taxon>
    </lineage>
</organism>
<evidence type="ECO:0000313" key="1">
    <source>
        <dbReference type="EMBL" id="CAG9611200.1"/>
    </source>
</evidence>